<dbReference type="Pfam" id="PF17957">
    <property type="entry name" value="Big_7"/>
    <property type="match status" value="1"/>
</dbReference>
<dbReference type="Gene3D" id="2.60.40.10">
    <property type="entry name" value="Immunoglobulins"/>
    <property type="match status" value="1"/>
</dbReference>
<dbReference type="PROSITE" id="PS51257">
    <property type="entry name" value="PROKAR_LIPOPROTEIN"/>
    <property type="match status" value="1"/>
</dbReference>
<name>A0ABS9EEE3_9FLAO</name>
<dbReference type="Gene3D" id="2.60.120.200">
    <property type="match status" value="2"/>
</dbReference>
<reference evidence="1" key="1">
    <citation type="submission" date="2022-01" db="EMBL/GenBank/DDBJ databases">
        <title>Gillisia lutea sp. nov., isolated from marine plastic residues from the Malvarosa beach (Valencia, Spain).</title>
        <authorList>
            <person name="Vidal-Verdu A."/>
            <person name="Molina-Menor E."/>
            <person name="Satari L."/>
            <person name="Pascual J."/>
            <person name="Pereto J."/>
            <person name="Porcar M."/>
        </authorList>
    </citation>
    <scope>NUCLEOTIDE SEQUENCE</scope>
    <source>
        <strain evidence="1">M10.2A</strain>
    </source>
</reference>
<dbReference type="PANTHER" id="PTHR42535">
    <property type="entry name" value="OOKINETE PROTEIN, PUTATIVE-RELATED"/>
    <property type="match status" value="1"/>
</dbReference>
<accession>A0ABS9EEE3</accession>
<dbReference type="InterPro" id="IPR013320">
    <property type="entry name" value="ConA-like_dom_sf"/>
</dbReference>
<dbReference type="EMBL" id="JAKGTH010000006">
    <property type="protein sequence ID" value="MCF4100259.1"/>
    <property type="molecule type" value="Genomic_DNA"/>
</dbReference>
<organism evidence="1 2">
    <name type="scientific">Gillisia lutea</name>
    <dbReference type="NCBI Taxonomy" id="2909668"/>
    <lineage>
        <taxon>Bacteria</taxon>
        <taxon>Pseudomonadati</taxon>
        <taxon>Bacteroidota</taxon>
        <taxon>Flavobacteriia</taxon>
        <taxon>Flavobacteriales</taxon>
        <taxon>Flavobacteriaceae</taxon>
        <taxon>Gillisia</taxon>
    </lineage>
</organism>
<dbReference type="Proteomes" id="UP001179363">
    <property type="component" value="Unassembled WGS sequence"/>
</dbReference>
<dbReference type="PANTHER" id="PTHR42535:SF2">
    <property type="entry name" value="CHROMOSOME UNDETERMINED SCAFFOLD_146, WHOLE GENOME SHOTGUN SEQUENCE"/>
    <property type="match status" value="1"/>
</dbReference>
<proteinExistence type="predicted"/>
<protein>
    <submittedName>
        <fullName evidence="1">Ig-like domain-containing protein</fullName>
    </submittedName>
</protein>
<evidence type="ECO:0000313" key="1">
    <source>
        <dbReference type="EMBL" id="MCF4100259.1"/>
    </source>
</evidence>
<sequence length="580" mass="62738">MKKLNIPFIGFIMLFLTLSSCEDGIDGITQVDPGPDGANPQITIISPQEGSTIQDLNVVSSVNIKFQVVDDIEIASITVAVDGTDIATFNDFKDYRIAKEEMTYGNISSGDHTLVITATDIVGNTSTSMVNFSKAPPYSPMFGGEFFYMPFDGNYVELVSVTDASEVGTPGFAGTSYVGTNAYKGAEGAYLTFPIEEENLGNNFSAAFWYKVNASPDRAGILVVGNNADDRNQGFRLFREGNGAEQRIKLNVGTGTGESWNDGGVIDVAAGEWVHIAFTISENQSIIYLNGIPVNTSDLSKPIDWTGTGNITIGAGGETFSYWNHLSDLSALDEVRLFNTTLSPTEIQNMIDVFTPYEPKYAGETFYMPFNGSNAEFIENRQAEVVGSPDFTDDAVMGKAYEGAADSYLTLPTEGLLGEEFSAAFWYKVNASPDRAGLLTVSPEDLDNAGYPDVQNIRTSGFRLFREGNATEQRIKLNVGTGDAESWNDGGVVDVTAGEWVHVAFTISAAESNIYLNGVKVNTSSLSKPVNWTGTDLLSIMSGAPRFTEWGHKADSSLMDELRLFNKALSAAEIQAIMNE</sequence>
<gene>
    <name evidence="1" type="ORF">L1I30_01145</name>
</gene>
<dbReference type="Pfam" id="PF13385">
    <property type="entry name" value="Laminin_G_3"/>
    <property type="match status" value="2"/>
</dbReference>
<keyword evidence="2" id="KW-1185">Reference proteome</keyword>
<comment type="caution">
    <text evidence="1">The sequence shown here is derived from an EMBL/GenBank/DDBJ whole genome shotgun (WGS) entry which is preliminary data.</text>
</comment>
<dbReference type="InterPro" id="IPR013783">
    <property type="entry name" value="Ig-like_fold"/>
</dbReference>
<dbReference type="SUPFAM" id="SSF49899">
    <property type="entry name" value="Concanavalin A-like lectins/glucanases"/>
    <property type="match status" value="2"/>
</dbReference>
<dbReference type="RefSeq" id="WP_236132408.1">
    <property type="nucleotide sequence ID" value="NZ_JAKGTH010000006.1"/>
</dbReference>
<evidence type="ECO:0000313" key="2">
    <source>
        <dbReference type="Proteomes" id="UP001179363"/>
    </source>
</evidence>